<dbReference type="NCBIfam" id="TIGR02453">
    <property type="entry name" value="TIGR02453 family protein"/>
    <property type="match status" value="1"/>
</dbReference>
<evidence type="ECO:0000313" key="2">
    <source>
        <dbReference type="EMBL" id="ORY29646.1"/>
    </source>
</evidence>
<dbReference type="EMBL" id="MCFC01000024">
    <property type="protein sequence ID" value="ORY29646.1"/>
    <property type="molecule type" value="Genomic_DNA"/>
</dbReference>
<dbReference type="Proteomes" id="UP000193986">
    <property type="component" value="Unassembled WGS sequence"/>
</dbReference>
<proteinExistence type="predicted"/>
<feature type="compositionally biased region" description="Acidic residues" evidence="1">
    <location>
        <begin position="279"/>
        <end position="291"/>
    </location>
</feature>
<evidence type="ECO:0000313" key="3">
    <source>
        <dbReference type="Proteomes" id="UP000193986"/>
    </source>
</evidence>
<gene>
    <name evidence="2" type="ORF">BCR39DRAFT_531429</name>
</gene>
<dbReference type="Pfam" id="PF09365">
    <property type="entry name" value="DUF2461"/>
    <property type="match status" value="1"/>
</dbReference>
<evidence type="ECO:0000256" key="1">
    <source>
        <dbReference type="SAM" id="MobiDB-lite"/>
    </source>
</evidence>
<dbReference type="PANTHER" id="PTHR36452">
    <property type="entry name" value="CHROMOSOME 12, WHOLE GENOME SHOTGUN SEQUENCE"/>
    <property type="match status" value="1"/>
</dbReference>
<dbReference type="PANTHER" id="PTHR36452:SF1">
    <property type="entry name" value="DUF2461 DOMAIN-CONTAINING PROTEIN"/>
    <property type="match status" value="1"/>
</dbReference>
<dbReference type="AlphaFoldDB" id="A0A1Y2B4J6"/>
<dbReference type="InterPro" id="IPR012808">
    <property type="entry name" value="CHP02453"/>
</dbReference>
<protein>
    <recommendedName>
        <fullName evidence="4">TIGR02453 family protein</fullName>
    </recommendedName>
</protein>
<evidence type="ECO:0008006" key="4">
    <source>
        <dbReference type="Google" id="ProtNLM"/>
    </source>
</evidence>
<sequence length="291" mass="32941">MEIELEEGQEIKGRIYAAPKTGQVPPGRISKNTMNFLANLQIPERNDRDWFKSHEPAFRQAEKEWQMFVGLVQQDFHAADAEVPLLPPKDIIHRIYRDVRFSSDKTPYKRSFSMSTSRGGRKGLWAAYHLAISPNNKSILACGVWQPGKNELATIRHHLLNDPRRFRDEISKPEFVELFGAPKPHPKGKRQNIFGHEDALKVAPKGVDKGHKDIDLLKLRSMAVVHQFTDEDVLSDDFREHVGRIVSVMAPFVHMLNDFIALPAVTNGNGNGANGDDHPSDEEGNNPEEDE</sequence>
<reference evidence="2 3" key="1">
    <citation type="submission" date="2016-07" db="EMBL/GenBank/DDBJ databases">
        <title>Pervasive Adenine N6-methylation of Active Genes in Fungi.</title>
        <authorList>
            <consortium name="DOE Joint Genome Institute"/>
            <person name="Mondo S.J."/>
            <person name="Dannebaum R.O."/>
            <person name="Kuo R.C."/>
            <person name="Labutti K."/>
            <person name="Haridas S."/>
            <person name="Kuo A."/>
            <person name="Salamov A."/>
            <person name="Ahrendt S.R."/>
            <person name="Lipzen A."/>
            <person name="Sullivan W."/>
            <person name="Andreopoulos W.B."/>
            <person name="Clum A."/>
            <person name="Lindquist E."/>
            <person name="Daum C."/>
            <person name="Ramamoorthy G.K."/>
            <person name="Gryganskyi A."/>
            <person name="Culley D."/>
            <person name="Magnuson J.K."/>
            <person name="James T.Y."/>
            <person name="O'Malley M.A."/>
            <person name="Stajich J.E."/>
            <person name="Spatafora J.W."/>
            <person name="Visel A."/>
            <person name="Grigoriev I.V."/>
        </authorList>
    </citation>
    <scope>NUCLEOTIDE SEQUENCE [LARGE SCALE GENOMIC DNA]</scope>
    <source>
        <strain evidence="2 3">68-887.2</strain>
    </source>
</reference>
<keyword evidence="3" id="KW-1185">Reference proteome</keyword>
<comment type="caution">
    <text evidence="2">The sequence shown here is derived from an EMBL/GenBank/DDBJ whole genome shotgun (WGS) entry which is preliminary data.</text>
</comment>
<organism evidence="2 3">
    <name type="scientific">Naematelia encephala</name>
    <dbReference type="NCBI Taxonomy" id="71784"/>
    <lineage>
        <taxon>Eukaryota</taxon>
        <taxon>Fungi</taxon>
        <taxon>Dikarya</taxon>
        <taxon>Basidiomycota</taxon>
        <taxon>Agaricomycotina</taxon>
        <taxon>Tremellomycetes</taxon>
        <taxon>Tremellales</taxon>
        <taxon>Naemateliaceae</taxon>
        <taxon>Naematelia</taxon>
    </lineage>
</organism>
<dbReference type="OrthoDB" id="2537769at2759"/>
<name>A0A1Y2B4J6_9TREE</name>
<accession>A0A1Y2B4J6</accession>
<feature type="region of interest" description="Disordered" evidence="1">
    <location>
        <begin position="270"/>
        <end position="291"/>
    </location>
</feature>
<dbReference type="InParanoid" id="A0A1Y2B4J6"/>